<comment type="caution">
    <text evidence="2">The sequence shown here is derived from an EMBL/GenBank/DDBJ whole genome shotgun (WGS) entry which is preliminary data.</text>
</comment>
<evidence type="ECO:0000313" key="3">
    <source>
        <dbReference type="Proteomes" id="UP000193922"/>
    </source>
</evidence>
<organism evidence="2 3">
    <name type="scientific">Linderina pennispora</name>
    <dbReference type="NCBI Taxonomy" id="61395"/>
    <lineage>
        <taxon>Eukaryota</taxon>
        <taxon>Fungi</taxon>
        <taxon>Fungi incertae sedis</taxon>
        <taxon>Zoopagomycota</taxon>
        <taxon>Kickxellomycotina</taxon>
        <taxon>Kickxellomycetes</taxon>
        <taxon>Kickxellales</taxon>
        <taxon>Kickxellaceae</taxon>
        <taxon>Linderina</taxon>
    </lineage>
</organism>
<sequence>MSWQGAEATAGDNQSTPAKGASTPTKQTRLPNTLPVGPLSIIAEENEDVFNAMNPPPHTTGAVAQIDFCYIQTTTAPNIS</sequence>
<dbReference type="GeneID" id="63804970"/>
<dbReference type="RefSeq" id="XP_040740972.1">
    <property type="nucleotide sequence ID" value="XM_040888322.1"/>
</dbReference>
<protein>
    <submittedName>
        <fullName evidence="2">Uncharacterized protein</fullName>
    </submittedName>
</protein>
<name>A0A1Y1W0J9_9FUNG</name>
<feature type="compositionally biased region" description="Polar residues" evidence="1">
    <location>
        <begin position="11"/>
        <end position="31"/>
    </location>
</feature>
<evidence type="ECO:0000256" key="1">
    <source>
        <dbReference type="SAM" id="MobiDB-lite"/>
    </source>
</evidence>
<dbReference type="AlphaFoldDB" id="A0A1Y1W0J9"/>
<dbReference type="EMBL" id="MCFD01000013">
    <property type="protein sequence ID" value="ORX67050.1"/>
    <property type="molecule type" value="Genomic_DNA"/>
</dbReference>
<gene>
    <name evidence="2" type="ORF">DL89DRAFT_269488</name>
</gene>
<proteinExistence type="predicted"/>
<keyword evidence="3" id="KW-1185">Reference proteome</keyword>
<dbReference type="Proteomes" id="UP000193922">
    <property type="component" value="Unassembled WGS sequence"/>
</dbReference>
<accession>A0A1Y1W0J9</accession>
<reference evidence="2 3" key="1">
    <citation type="submission" date="2016-07" db="EMBL/GenBank/DDBJ databases">
        <title>Pervasive Adenine N6-methylation of Active Genes in Fungi.</title>
        <authorList>
            <consortium name="DOE Joint Genome Institute"/>
            <person name="Mondo S.J."/>
            <person name="Dannebaum R.O."/>
            <person name="Kuo R.C."/>
            <person name="Labutti K."/>
            <person name="Haridas S."/>
            <person name="Kuo A."/>
            <person name="Salamov A."/>
            <person name="Ahrendt S.R."/>
            <person name="Lipzen A."/>
            <person name="Sullivan W."/>
            <person name="Andreopoulos W.B."/>
            <person name="Clum A."/>
            <person name="Lindquist E."/>
            <person name="Daum C."/>
            <person name="Ramamoorthy G.K."/>
            <person name="Gryganskyi A."/>
            <person name="Culley D."/>
            <person name="Magnuson J.K."/>
            <person name="James T.Y."/>
            <person name="O'Malley M.A."/>
            <person name="Stajich J.E."/>
            <person name="Spatafora J.W."/>
            <person name="Visel A."/>
            <person name="Grigoriev I.V."/>
        </authorList>
    </citation>
    <scope>NUCLEOTIDE SEQUENCE [LARGE SCALE GENOMIC DNA]</scope>
    <source>
        <strain evidence="2 3">ATCC 12442</strain>
    </source>
</reference>
<feature type="region of interest" description="Disordered" evidence="1">
    <location>
        <begin position="1"/>
        <end position="35"/>
    </location>
</feature>
<evidence type="ECO:0000313" key="2">
    <source>
        <dbReference type="EMBL" id="ORX67050.1"/>
    </source>
</evidence>